<feature type="region of interest" description="Disordered" evidence="1">
    <location>
        <begin position="31"/>
        <end position="54"/>
    </location>
</feature>
<dbReference type="AlphaFoldDB" id="A0A224XSS2"/>
<dbReference type="EMBL" id="GFTR01000849">
    <property type="protein sequence ID" value="JAW15577.1"/>
    <property type="molecule type" value="Transcribed_RNA"/>
</dbReference>
<evidence type="ECO:0000256" key="2">
    <source>
        <dbReference type="SAM" id="SignalP"/>
    </source>
</evidence>
<organism evidence="3">
    <name type="scientific">Panstrongylus lignarius</name>
    <dbReference type="NCBI Taxonomy" id="156445"/>
    <lineage>
        <taxon>Eukaryota</taxon>
        <taxon>Metazoa</taxon>
        <taxon>Ecdysozoa</taxon>
        <taxon>Arthropoda</taxon>
        <taxon>Hexapoda</taxon>
        <taxon>Insecta</taxon>
        <taxon>Pterygota</taxon>
        <taxon>Neoptera</taxon>
        <taxon>Paraneoptera</taxon>
        <taxon>Hemiptera</taxon>
        <taxon>Heteroptera</taxon>
        <taxon>Panheteroptera</taxon>
        <taxon>Cimicomorpha</taxon>
        <taxon>Reduviidae</taxon>
        <taxon>Triatominae</taxon>
        <taxon>Panstrongylus</taxon>
    </lineage>
</organism>
<keyword evidence="2" id="KW-0732">Signal</keyword>
<feature type="chain" id="PRO_5012601176" evidence="2">
    <location>
        <begin position="17"/>
        <end position="80"/>
    </location>
</feature>
<feature type="signal peptide" evidence="2">
    <location>
        <begin position="1"/>
        <end position="16"/>
    </location>
</feature>
<evidence type="ECO:0000256" key="1">
    <source>
        <dbReference type="SAM" id="MobiDB-lite"/>
    </source>
</evidence>
<evidence type="ECO:0000313" key="3">
    <source>
        <dbReference type="EMBL" id="JAW15577.1"/>
    </source>
</evidence>
<accession>A0A224XSS2</accession>
<proteinExistence type="predicted"/>
<protein>
    <submittedName>
        <fullName evidence="3">Putative secreted protein</fullName>
    </submittedName>
</protein>
<reference evidence="3" key="1">
    <citation type="journal article" date="2018" name="PLoS Negl. Trop. Dis.">
        <title>An insight into the salivary gland and fat body transcriptome of Panstrongylus lignarius (Hemiptera: Heteroptera), the main vector of Chagas disease in Peru.</title>
        <authorList>
            <person name="Nevoa J.C."/>
            <person name="Mendes M.T."/>
            <person name="da Silva M.V."/>
            <person name="Soares S.C."/>
            <person name="Oliveira C.J.F."/>
            <person name="Ribeiro J.M.C."/>
        </authorList>
    </citation>
    <scope>NUCLEOTIDE SEQUENCE</scope>
</reference>
<name>A0A224XSS2_9HEMI</name>
<sequence length="80" mass="8587">MFVIGLILCSIGIVDTTIPSFNWLSKRTSHTSATNKGATSSASSGSQSASATSARTVRYYRWHASSSSGWYTFWAAFLVG</sequence>